<keyword evidence="3" id="KW-0808">Transferase</keyword>
<name>A0A3N1DCF0_9ACTN</name>
<evidence type="ECO:0000256" key="7">
    <source>
        <dbReference type="PROSITE-ProRule" id="PRU00221"/>
    </source>
</evidence>
<dbReference type="SUPFAM" id="SSF56112">
    <property type="entry name" value="Protein kinase-like (PK-like)"/>
    <property type="match status" value="1"/>
</dbReference>
<evidence type="ECO:0000256" key="10">
    <source>
        <dbReference type="SAM" id="Phobius"/>
    </source>
</evidence>
<dbReference type="Gene3D" id="2.130.10.10">
    <property type="entry name" value="YVTN repeat-like/Quinoprotein amine dehydrogenase"/>
    <property type="match status" value="2"/>
</dbReference>
<dbReference type="PROSITE" id="PS50082">
    <property type="entry name" value="WD_REPEATS_2"/>
    <property type="match status" value="1"/>
</dbReference>
<evidence type="ECO:0000259" key="11">
    <source>
        <dbReference type="PROSITE" id="PS50011"/>
    </source>
</evidence>
<feature type="binding site" evidence="8">
    <location>
        <position position="48"/>
    </location>
    <ligand>
        <name>ATP</name>
        <dbReference type="ChEBI" id="CHEBI:30616"/>
    </ligand>
</feature>
<evidence type="ECO:0000256" key="1">
    <source>
        <dbReference type="ARBA" id="ARBA00012513"/>
    </source>
</evidence>
<evidence type="ECO:0000256" key="4">
    <source>
        <dbReference type="ARBA" id="ARBA00022741"/>
    </source>
</evidence>
<accession>A0A3N1DCF0</accession>
<keyword evidence="10" id="KW-1133">Transmembrane helix</keyword>
<evidence type="ECO:0000256" key="5">
    <source>
        <dbReference type="ARBA" id="ARBA00022777"/>
    </source>
</evidence>
<evidence type="ECO:0000313" key="12">
    <source>
        <dbReference type="EMBL" id="ROO90808.1"/>
    </source>
</evidence>
<keyword evidence="5" id="KW-0418">Kinase</keyword>
<dbReference type="Proteomes" id="UP000272400">
    <property type="component" value="Unassembled WGS sequence"/>
</dbReference>
<dbReference type="GO" id="GO:0005524">
    <property type="term" value="F:ATP binding"/>
    <property type="evidence" value="ECO:0007669"/>
    <property type="project" value="UniProtKB-UniRule"/>
</dbReference>
<feature type="transmembrane region" description="Helical" evidence="10">
    <location>
        <begin position="337"/>
        <end position="360"/>
    </location>
</feature>
<dbReference type="PROSITE" id="PS00107">
    <property type="entry name" value="PROTEIN_KINASE_ATP"/>
    <property type="match status" value="1"/>
</dbReference>
<dbReference type="EMBL" id="RJKE01000001">
    <property type="protein sequence ID" value="ROO90808.1"/>
    <property type="molecule type" value="Genomic_DNA"/>
</dbReference>
<dbReference type="PROSITE" id="PS50011">
    <property type="entry name" value="PROTEIN_KINASE_DOM"/>
    <property type="match status" value="1"/>
</dbReference>
<dbReference type="InterPro" id="IPR017441">
    <property type="entry name" value="Protein_kinase_ATP_BS"/>
</dbReference>
<reference evidence="12 13" key="1">
    <citation type="submission" date="2018-11" db="EMBL/GenBank/DDBJ databases">
        <title>Sequencing the genomes of 1000 actinobacteria strains.</title>
        <authorList>
            <person name="Klenk H.-P."/>
        </authorList>
    </citation>
    <scope>NUCLEOTIDE SEQUENCE [LARGE SCALE GENOMIC DNA]</scope>
    <source>
        <strain evidence="12 13">DSM 44254</strain>
    </source>
</reference>
<dbReference type="SMART" id="SM00320">
    <property type="entry name" value="WD40"/>
    <property type="match status" value="1"/>
</dbReference>
<keyword evidence="10" id="KW-0472">Membrane</keyword>
<dbReference type="InterPro" id="IPR015943">
    <property type="entry name" value="WD40/YVTN_repeat-like_dom_sf"/>
</dbReference>
<dbReference type="InterPro" id="IPR001680">
    <property type="entry name" value="WD40_rpt"/>
</dbReference>
<dbReference type="PROSITE" id="PS50294">
    <property type="entry name" value="WD_REPEATS_REGION"/>
    <property type="match status" value="1"/>
</dbReference>
<dbReference type="PANTHER" id="PTHR43289:SF6">
    <property type="entry name" value="SERINE_THREONINE-PROTEIN KINASE NEKL-3"/>
    <property type="match status" value="1"/>
</dbReference>
<organism evidence="12 13">
    <name type="scientific">Actinocorallia herbida</name>
    <dbReference type="NCBI Taxonomy" id="58109"/>
    <lineage>
        <taxon>Bacteria</taxon>
        <taxon>Bacillati</taxon>
        <taxon>Actinomycetota</taxon>
        <taxon>Actinomycetes</taxon>
        <taxon>Streptosporangiales</taxon>
        <taxon>Thermomonosporaceae</taxon>
        <taxon>Actinocorallia</taxon>
    </lineage>
</organism>
<dbReference type="Pfam" id="PF00400">
    <property type="entry name" value="WD40"/>
    <property type="match status" value="1"/>
</dbReference>
<evidence type="ECO:0000256" key="6">
    <source>
        <dbReference type="ARBA" id="ARBA00022840"/>
    </source>
</evidence>
<keyword evidence="2" id="KW-0723">Serine/threonine-protein kinase</keyword>
<dbReference type="CDD" id="cd14014">
    <property type="entry name" value="STKc_PknB_like"/>
    <property type="match status" value="1"/>
</dbReference>
<dbReference type="Gene3D" id="1.10.510.10">
    <property type="entry name" value="Transferase(Phosphotransferase) domain 1"/>
    <property type="match status" value="1"/>
</dbReference>
<comment type="caution">
    <text evidence="12">The sequence shown here is derived from an EMBL/GenBank/DDBJ whole genome shotgun (WGS) entry which is preliminary data.</text>
</comment>
<dbReference type="PANTHER" id="PTHR43289">
    <property type="entry name" value="MITOGEN-ACTIVATED PROTEIN KINASE KINASE KINASE 20-RELATED"/>
    <property type="match status" value="1"/>
</dbReference>
<evidence type="ECO:0000256" key="9">
    <source>
        <dbReference type="SAM" id="MobiDB-lite"/>
    </source>
</evidence>
<dbReference type="InterPro" id="IPR000719">
    <property type="entry name" value="Prot_kinase_dom"/>
</dbReference>
<feature type="domain" description="Protein kinase" evidence="11">
    <location>
        <begin position="19"/>
        <end position="291"/>
    </location>
</feature>
<feature type="region of interest" description="Disordered" evidence="9">
    <location>
        <begin position="299"/>
        <end position="323"/>
    </location>
</feature>
<gene>
    <name evidence="12" type="ORF">EDD29_8547</name>
</gene>
<dbReference type="SUPFAM" id="SSF82171">
    <property type="entry name" value="DPP6 N-terminal domain-like"/>
    <property type="match status" value="1"/>
</dbReference>
<keyword evidence="10" id="KW-0812">Transmembrane</keyword>
<evidence type="ECO:0000256" key="2">
    <source>
        <dbReference type="ARBA" id="ARBA00022527"/>
    </source>
</evidence>
<dbReference type="Gene3D" id="3.30.200.20">
    <property type="entry name" value="Phosphorylase Kinase, domain 1"/>
    <property type="match status" value="1"/>
</dbReference>
<dbReference type="OrthoDB" id="9762169at2"/>
<dbReference type="GO" id="GO:0004674">
    <property type="term" value="F:protein serine/threonine kinase activity"/>
    <property type="evidence" value="ECO:0007669"/>
    <property type="project" value="UniProtKB-KW"/>
</dbReference>
<evidence type="ECO:0000256" key="8">
    <source>
        <dbReference type="PROSITE-ProRule" id="PRU10141"/>
    </source>
</evidence>
<dbReference type="EC" id="2.7.11.1" evidence="1"/>
<dbReference type="AlphaFoldDB" id="A0A3N1DCF0"/>
<keyword evidence="13" id="KW-1185">Reference proteome</keyword>
<dbReference type="InterPro" id="IPR008271">
    <property type="entry name" value="Ser/Thr_kinase_AS"/>
</dbReference>
<keyword evidence="7" id="KW-0853">WD repeat</keyword>
<dbReference type="Pfam" id="PF00069">
    <property type="entry name" value="Pkinase"/>
    <property type="match status" value="1"/>
</dbReference>
<sequence>MRAERSAWFASGMEIAGRYRLVGQLGAGGFGEVWEAYDGLNACRAAVKFLFPHVAASDPIWLGKFHQEAKIGAGLRHPGITRVLDFGECVVERPGEIQARWQWYLVMEFLDGRNLAEEVFLHGGFQVPRLAEVGARVADALAAAHHGGVVHRDLKPANIMLLDGDRPKICDFGIAHLVQQVALHPTIGKRVIGSRPFMAPEQWRGEAIDARADLYALGGILYQLAVGEPPFRADVSEGYADQHLNREPVPPGVRRPDLPPALDRLILDLLTKDRDERAARVPDAERAAERLRAWDRVPDRGPRRRFASRSPKPAAQPLPRVPKPAARLPRVRFRGRGLVLAAAGATAVTAVAVTVLLTAADAAPDDARLTLSHALAKAAGETLASDPATAARLAATAWQVSPGTEARAALLASYNAPDQGDLSGEVGEAGEPLEIREPVISRDGSLLATATGPTVRLWNMDTRSELLPSLTGHTADVTGVALSPDGRLAATAGGDGTVRLWNATIREQSGGRLRFAADQVAFPDDDTLAALGGGRVAFWDVASRRAEGTLTIPESGFARMSRDGSVLAVLMAPGLLFAGDRVFGTEVALWDLRTRKPLGRVDAPDGVLLSPTFTADGGALIGRDERSRIVLWRIRDRGLTRTEIRAADRMAVGPDGTPIVTMPDAAIHLMDPDSGEVTAEFPDPDGSLSQDAAFTQDGTFMITSGVGPPTVWRLKPDPSPPSDSALVAFACTVGGAMTPDDWAGFAPDADRTLGADACA</sequence>
<proteinExistence type="predicted"/>
<dbReference type="InterPro" id="IPR011009">
    <property type="entry name" value="Kinase-like_dom_sf"/>
</dbReference>
<evidence type="ECO:0000256" key="3">
    <source>
        <dbReference type="ARBA" id="ARBA00022679"/>
    </source>
</evidence>
<evidence type="ECO:0000313" key="13">
    <source>
        <dbReference type="Proteomes" id="UP000272400"/>
    </source>
</evidence>
<keyword evidence="6 8" id="KW-0067">ATP-binding</keyword>
<dbReference type="RefSeq" id="WP_123669710.1">
    <property type="nucleotide sequence ID" value="NZ_RJKE01000001.1"/>
</dbReference>
<dbReference type="PROSITE" id="PS00108">
    <property type="entry name" value="PROTEIN_KINASE_ST"/>
    <property type="match status" value="1"/>
</dbReference>
<protein>
    <recommendedName>
        <fullName evidence="1">non-specific serine/threonine protein kinase</fullName>
        <ecNumber evidence="1">2.7.11.1</ecNumber>
    </recommendedName>
</protein>
<keyword evidence="4 8" id="KW-0547">Nucleotide-binding</keyword>
<dbReference type="SMART" id="SM00220">
    <property type="entry name" value="S_TKc"/>
    <property type="match status" value="1"/>
</dbReference>
<feature type="repeat" description="WD" evidence="7">
    <location>
        <begin position="470"/>
        <end position="502"/>
    </location>
</feature>